<evidence type="ECO:0000313" key="1">
    <source>
        <dbReference type="EMBL" id="GJS50069.1"/>
    </source>
</evidence>
<proteinExistence type="predicted"/>
<organism evidence="1 2">
    <name type="scientific">Tanacetum coccineum</name>
    <dbReference type="NCBI Taxonomy" id="301880"/>
    <lineage>
        <taxon>Eukaryota</taxon>
        <taxon>Viridiplantae</taxon>
        <taxon>Streptophyta</taxon>
        <taxon>Embryophyta</taxon>
        <taxon>Tracheophyta</taxon>
        <taxon>Spermatophyta</taxon>
        <taxon>Magnoliopsida</taxon>
        <taxon>eudicotyledons</taxon>
        <taxon>Gunneridae</taxon>
        <taxon>Pentapetalae</taxon>
        <taxon>asterids</taxon>
        <taxon>campanulids</taxon>
        <taxon>Asterales</taxon>
        <taxon>Asteraceae</taxon>
        <taxon>Asteroideae</taxon>
        <taxon>Anthemideae</taxon>
        <taxon>Anthemidinae</taxon>
        <taxon>Tanacetum</taxon>
    </lineage>
</organism>
<evidence type="ECO:0000313" key="2">
    <source>
        <dbReference type="Proteomes" id="UP001151760"/>
    </source>
</evidence>
<comment type="caution">
    <text evidence="1">The sequence shown here is derived from an EMBL/GenBank/DDBJ whole genome shotgun (WGS) entry which is preliminary data.</text>
</comment>
<accession>A0ABQ4WB39</accession>
<protein>
    <submittedName>
        <fullName evidence="1">Uncharacterized protein</fullName>
    </submittedName>
</protein>
<name>A0ABQ4WB39_9ASTR</name>
<keyword evidence="2" id="KW-1185">Reference proteome</keyword>
<reference evidence="1" key="2">
    <citation type="submission" date="2022-01" db="EMBL/GenBank/DDBJ databases">
        <authorList>
            <person name="Yamashiro T."/>
            <person name="Shiraishi A."/>
            <person name="Satake H."/>
            <person name="Nakayama K."/>
        </authorList>
    </citation>
    <scope>NUCLEOTIDE SEQUENCE</scope>
</reference>
<dbReference type="Proteomes" id="UP001151760">
    <property type="component" value="Unassembled WGS sequence"/>
</dbReference>
<gene>
    <name evidence="1" type="ORF">Tco_0600190</name>
</gene>
<dbReference type="EMBL" id="BQNB010008489">
    <property type="protein sequence ID" value="GJS50069.1"/>
    <property type="molecule type" value="Genomic_DNA"/>
</dbReference>
<reference evidence="1" key="1">
    <citation type="journal article" date="2022" name="Int. J. Mol. Sci.">
        <title>Draft Genome of Tanacetum Coccineum: Genomic Comparison of Closely Related Tanacetum-Family Plants.</title>
        <authorList>
            <person name="Yamashiro T."/>
            <person name="Shiraishi A."/>
            <person name="Nakayama K."/>
            <person name="Satake H."/>
        </authorList>
    </citation>
    <scope>NUCLEOTIDE SEQUENCE</scope>
</reference>
<sequence length="183" mass="20130">MSILSHHTVHTHAKYKCLSLHTILLHTVHTRVIIICSTKSERLFRVPSGPKYAGNGSTSGITKYRIQRRLILGGVEKEEVAQAPPPPPNENFVEPRVLDAPNTTGDVVAEGVDVVDAPKLYVVPNLEDFTGSQVDPNMKLDDVLIVEAKDEKGKVPEIEDRMEVVPEPNRKGTKSVTTTCVFA</sequence>